<evidence type="ECO:0000256" key="3">
    <source>
        <dbReference type="ARBA" id="ARBA00022691"/>
    </source>
</evidence>
<evidence type="ECO:0000313" key="6">
    <source>
        <dbReference type="EMBL" id="USG61694.1"/>
    </source>
</evidence>
<dbReference type="InterPro" id="IPR029028">
    <property type="entry name" value="Alpha/beta_knot_MTases"/>
</dbReference>
<organism evidence="6 7">
    <name type="scientific">Sneathiella marina</name>
    <dbReference type="NCBI Taxonomy" id="2950108"/>
    <lineage>
        <taxon>Bacteria</taxon>
        <taxon>Pseudomonadati</taxon>
        <taxon>Pseudomonadota</taxon>
        <taxon>Alphaproteobacteria</taxon>
        <taxon>Sneathiellales</taxon>
        <taxon>Sneathiellaceae</taxon>
        <taxon>Sneathiella</taxon>
    </lineage>
</organism>
<dbReference type="Pfam" id="PF02590">
    <property type="entry name" value="SPOUT_MTase"/>
    <property type="match status" value="1"/>
</dbReference>
<dbReference type="InterPro" id="IPR029026">
    <property type="entry name" value="tRNA_m1G_MTases_N"/>
</dbReference>
<dbReference type="CDD" id="cd18081">
    <property type="entry name" value="RlmH-like"/>
    <property type="match status" value="1"/>
</dbReference>
<evidence type="ECO:0000256" key="1">
    <source>
        <dbReference type="ARBA" id="ARBA00022603"/>
    </source>
</evidence>
<feature type="binding site" evidence="5">
    <location>
        <position position="68"/>
    </location>
    <ligand>
        <name>S-adenosyl-L-methionine</name>
        <dbReference type="ChEBI" id="CHEBI:59789"/>
    </ligand>
</feature>
<keyword evidence="7" id="KW-1185">Reference proteome</keyword>
<dbReference type="NCBIfam" id="NF000989">
    <property type="entry name" value="PRK00103.2-3"/>
    <property type="match status" value="1"/>
</dbReference>
<comment type="function">
    <text evidence="5">Specifically methylates the pseudouridine at position 1915 (m3Psi1915) in 23S rRNA.</text>
</comment>
<keyword evidence="2 5" id="KW-0808">Transferase</keyword>
<dbReference type="RefSeq" id="WP_251934869.1">
    <property type="nucleotide sequence ID" value="NZ_CP098747.1"/>
</dbReference>
<feature type="binding site" evidence="5">
    <location>
        <position position="100"/>
    </location>
    <ligand>
        <name>S-adenosyl-L-methionine</name>
        <dbReference type="ChEBI" id="CHEBI:59789"/>
    </ligand>
</feature>
<comment type="catalytic activity">
    <reaction evidence="5">
        <text>pseudouridine(1915) in 23S rRNA + S-adenosyl-L-methionine = N(3)-methylpseudouridine(1915) in 23S rRNA + S-adenosyl-L-homocysteine + H(+)</text>
        <dbReference type="Rhea" id="RHEA:42752"/>
        <dbReference type="Rhea" id="RHEA-COMP:10221"/>
        <dbReference type="Rhea" id="RHEA-COMP:10222"/>
        <dbReference type="ChEBI" id="CHEBI:15378"/>
        <dbReference type="ChEBI" id="CHEBI:57856"/>
        <dbReference type="ChEBI" id="CHEBI:59789"/>
        <dbReference type="ChEBI" id="CHEBI:65314"/>
        <dbReference type="ChEBI" id="CHEBI:74486"/>
        <dbReference type="EC" id="2.1.1.177"/>
    </reaction>
</comment>
<comment type="subunit">
    <text evidence="5">Homodimer.</text>
</comment>
<dbReference type="PANTHER" id="PTHR33603">
    <property type="entry name" value="METHYLTRANSFERASE"/>
    <property type="match status" value="1"/>
</dbReference>
<dbReference type="SUPFAM" id="SSF75217">
    <property type="entry name" value="alpha/beta knot"/>
    <property type="match status" value="1"/>
</dbReference>
<reference evidence="6" key="1">
    <citation type="submission" date="2022-06" db="EMBL/GenBank/DDBJ databases">
        <title>Sneathiella actinostolidae sp. nov., isolated from a sea anemonein the Western Pacific Ocean.</title>
        <authorList>
            <person name="Wei M.J."/>
        </authorList>
    </citation>
    <scope>NUCLEOTIDE SEQUENCE</scope>
    <source>
        <strain evidence="6">PHK-P5</strain>
    </source>
</reference>
<comment type="similarity">
    <text evidence="4 5">Belongs to the RNA methyltransferase RlmH family.</text>
</comment>
<comment type="subcellular location">
    <subcellularLocation>
        <location evidence="5">Cytoplasm</location>
    </subcellularLocation>
</comment>
<sequence length="152" mass="16842">MRLTIASVGRFRGGPLPALYSEYASRLPWPVELKEVEEKRPLKGAQRKVREAELLMKAVPDNARLVVLHETGKAFTSVEFAQLLEQYADTGAQNVAFLIGGAEGHDPSTLKAADRLLSLGPMTWPHLMVRGLLAEQLYRASSILANHPYHRA</sequence>
<dbReference type="HAMAP" id="MF_00658">
    <property type="entry name" value="23SrRNA_methyltr_H"/>
    <property type="match status" value="1"/>
</dbReference>
<proteinExistence type="inferred from homology"/>
<accession>A0ABY4W4E5</accession>
<evidence type="ECO:0000256" key="5">
    <source>
        <dbReference type="HAMAP-Rule" id="MF_00658"/>
    </source>
</evidence>
<keyword evidence="5" id="KW-0698">rRNA processing</keyword>
<evidence type="ECO:0000256" key="4">
    <source>
        <dbReference type="ARBA" id="ARBA00038303"/>
    </source>
</evidence>
<protein>
    <recommendedName>
        <fullName evidence="5">Ribosomal RNA large subunit methyltransferase H</fullName>
        <ecNumber evidence="5">2.1.1.177</ecNumber>
    </recommendedName>
    <alternativeName>
        <fullName evidence="5">23S rRNA (pseudouridine1915-N3)-methyltransferase</fullName>
    </alternativeName>
    <alternativeName>
        <fullName evidence="5">23S rRNA m3Psi1915 methyltransferase</fullName>
    </alternativeName>
    <alternativeName>
        <fullName evidence="5">rRNA (pseudouridine-N3-)-methyltransferase RlmH</fullName>
    </alternativeName>
</protein>
<dbReference type="InterPro" id="IPR003742">
    <property type="entry name" value="RlmH-like"/>
</dbReference>
<dbReference type="PANTHER" id="PTHR33603:SF1">
    <property type="entry name" value="RIBOSOMAL RNA LARGE SUBUNIT METHYLTRANSFERASE H"/>
    <property type="match status" value="1"/>
</dbReference>
<evidence type="ECO:0000256" key="2">
    <source>
        <dbReference type="ARBA" id="ARBA00022679"/>
    </source>
</evidence>
<dbReference type="EC" id="2.1.1.177" evidence="5"/>
<dbReference type="Proteomes" id="UP001056291">
    <property type="component" value="Chromosome"/>
</dbReference>
<name>A0ABY4W4E5_9PROT</name>
<feature type="binding site" evidence="5">
    <location>
        <begin position="119"/>
        <end position="124"/>
    </location>
    <ligand>
        <name>S-adenosyl-L-methionine</name>
        <dbReference type="ChEBI" id="CHEBI:59789"/>
    </ligand>
</feature>
<gene>
    <name evidence="5 6" type="primary">rlmH</name>
    <name evidence="6" type="ORF">NBZ79_01725</name>
</gene>
<evidence type="ECO:0000313" key="7">
    <source>
        <dbReference type="Proteomes" id="UP001056291"/>
    </source>
</evidence>
<dbReference type="EMBL" id="CP098747">
    <property type="protein sequence ID" value="USG61694.1"/>
    <property type="molecule type" value="Genomic_DNA"/>
</dbReference>
<dbReference type="PIRSF" id="PIRSF004505">
    <property type="entry name" value="MT_bac"/>
    <property type="match status" value="1"/>
</dbReference>
<keyword evidence="5" id="KW-0963">Cytoplasm</keyword>
<dbReference type="Gene3D" id="3.40.1280.10">
    <property type="match status" value="1"/>
</dbReference>
<keyword evidence="1 5" id="KW-0489">Methyltransferase</keyword>
<keyword evidence="3 5" id="KW-0949">S-adenosyl-L-methionine</keyword>